<name>A0A1M5JGU2_9BACI</name>
<dbReference type="OrthoDB" id="252349at2"/>
<dbReference type="Gene3D" id="3.40.50.1110">
    <property type="entry name" value="SGNH hydrolase"/>
    <property type="match status" value="1"/>
</dbReference>
<keyword evidence="2" id="KW-0472">Membrane</keyword>
<dbReference type="SUPFAM" id="SSF52266">
    <property type="entry name" value="SGNH hydrolase"/>
    <property type="match status" value="1"/>
</dbReference>
<evidence type="ECO:0000313" key="5">
    <source>
        <dbReference type="Proteomes" id="UP000183988"/>
    </source>
</evidence>
<feature type="region of interest" description="Disordered" evidence="1">
    <location>
        <begin position="46"/>
        <end position="71"/>
    </location>
</feature>
<dbReference type="Proteomes" id="UP000183988">
    <property type="component" value="Unassembled WGS sequence"/>
</dbReference>
<dbReference type="STRING" id="930117.SAMN05216225_103029"/>
<protein>
    <submittedName>
        <fullName evidence="4">Lysophospholipase L1</fullName>
    </submittedName>
</protein>
<dbReference type="PANTHER" id="PTHR30383:SF27">
    <property type="entry name" value="SPORE GERMINATION LIPASE LIPC"/>
    <property type="match status" value="1"/>
</dbReference>
<sequence>MLKKGLIGFIIILIGIGITLFIVASKSEQGISKPGLTVANEDVVEEQQVEDTEEVNDSTSNDNESEIEKESELGHILTEGIHKVFEVFQNNEYHISAIGDSLTQGVGDETENGGFVGILESQLNHDNQQVTFDNFGKRGNRTDQLLTRLKEPDIIDSIKKADIVIFTIGANDIMQVAKENFTNLTYEVFAKEQINYEDRLRQIIETTRDLNSNAEIYLIGFYNPFIEYFPEVKELDQIVTEWNRTAKLIIEQDTEGTFIPTKDLFQNSEVRLLADDHFHPNYSGYQRIAERVLDYVTEPQSE</sequence>
<evidence type="ECO:0000259" key="3">
    <source>
        <dbReference type="Pfam" id="PF13472"/>
    </source>
</evidence>
<dbReference type="InterPro" id="IPR051532">
    <property type="entry name" value="Ester_Hydrolysis_Enzymes"/>
</dbReference>
<dbReference type="PANTHER" id="PTHR30383">
    <property type="entry name" value="THIOESTERASE 1/PROTEASE 1/LYSOPHOSPHOLIPASE L1"/>
    <property type="match status" value="1"/>
</dbReference>
<accession>A0A1M5JGU2</accession>
<dbReference type="EMBL" id="FQVW01000030">
    <property type="protein sequence ID" value="SHG39615.1"/>
    <property type="molecule type" value="Genomic_DNA"/>
</dbReference>
<feature type="domain" description="SGNH hydrolase-type esterase" evidence="3">
    <location>
        <begin position="97"/>
        <end position="287"/>
    </location>
</feature>
<evidence type="ECO:0000256" key="1">
    <source>
        <dbReference type="SAM" id="MobiDB-lite"/>
    </source>
</evidence>
<evidence type="ECO:0000256" key="2">
    <source>
        <dbReference type="SAM" id="Phobius"/>
    </source>
</evidence>
<reference evidence="4 5" key="1">
    <citation type="submission" date="2016-11" db="EMBL/GenBank/DDBJ databases">
        <authorList>
            <person name="Jaros S."/>
            <person name="Januszkiewicz K."/>
            <person name="Wedrychowicz H."/>
        </authorList>
    </citation>
    <scope>NUCLEOTIDE SEQUENCE [LARGE SCALE GENOMIC DNA]</scope>
    <source>
        <strain evidence="4 5">IBRC-M 10683</strain>
    </source>
</reference>
<dbReference type="InterPro" id="IPR036514">
    <property type="entry name" value="SGNH_hydro_sf"/>
</dbReference>
<feature type="transmembrane region" description="Helical" evidence="2">
    <location>
        <begin position="6"/>
        <end position="24"/>
    </location>
</feature>
<dbReference type="Pfam" id="PF13472">
    <property type="entry name" value="Lipase_GDSL_2"/>
    <property type="match status" value="1"/>
</dbReference>
<keyword evidence="2" id="KW-1133">Transmembrane helix</keyword>
<evidence type="ECO:0000313" key="4">
    <source>
        <dbReference type="EMBL" id="SHG39615.1"/>
    </source>
</evidence>
<dbReference type="GO" id="GO:0004622">
    <property type="term" value="F:phosphatidylcholine lysophospholipase activity"/>
    <property type="evidence" value="ECO:0007669"/>
    <property type="project" value="TreeGrafter"/>
</dbReference>
<keyword evidence="2" id="KW-0812">Transmembrane</keyword>
<proteinExistence type="predicted"/>
<feature type="compositionally biased region" description="Acidic residues" evidence="1">
    <location>
        <begin position="46"/>
        <end position="56"/>
    </location>
</feature>
<dbReference type="AlphaFoldDB" id="A0A1M5JGU2"/>
<keyword evidence="5" id="KW-1185">Reference proteome</keyword>
<dbReference type="InterPro" id="IPR013830">
    <property type="entry name" value="SGNH_hydro"/>
</dbReference>
<organism evidence="4 5">
    <name type="scientific">Ornithinibacillus halophilus</name>
    <dbReference type="NCBI Taxonomy" id="930117"/>
    <lineage>
        <taxon>Bacteria</taxon>
        <taxon>Bacillati</taxon>
        <taxon>Bacillota</taxon>
        <taxon>Bacilli</taxon>
        <taxon>Bacillales</taxon>
        <taxon>Bacillaceae</taxon>
        <taxon>Ornithinibacillus</taxon>
    </lineage>
</organism>
<gene>
    <name evidence="4" type="ORF">SAMN05216225_103029</name>
</gene>
<dbReference type="CDD" id="cd04506">
    <property type="entry name" value="SGNH_hydrolase_YpmR_like"/>
    <property type="match status" value="1"/>
</dbReference>
<dbReference type="RefSeq" id="WP_072891143.1">
    <property type="nucleotide sequence ID" value="NZ_FQVW01000030.1"/>
</dbReference>